<dbReference type="OrthoDB" id="6095194at2759"/>
<dbReference type="Gene3D" id="2.40.128.620">
    <property type="match status" value="1"/>
</dbReference>
<sequence>TVCDAESDGTIPMRCPSSPDTCLYDSMICDGKPNCPQAEDESFALCVLRHWTFRWFRKFLPASQRQTVP</sequence>
<reference evidence="3" key="1">
    <citation type="submission" date="2021-04" db="EMBL/GenBank/DDBJ databases">
        <authorList>
            <consortium name="Molecular Ecology Group"/>
        </authorList>
    </citation>
    <scope>NUCLEOTIDE SEQUENCE</scope>
</reference>
<evidence type="ECO:0000313" key="4">
    <source>
        <dbReference type="Proteomes" id="UP000678393"/>
    </source>
</evidence>
<gene>
    <name evidence="3" type="ORF">CUNI_LOCUS13880</name>
</gene>
<feature type="non-terminal residue" evidence="3">
    <location>
        <position position="1"/>
    </location>
</feature>
<dbReference type="PROSITE" id="PS50068">
    <property type="entry name" value="LDLRA_2"/>
    <property type="match status" value="1"/>
</dbReference>
<evidence type="ECO:0000256" key="2">
    <source>
        <dbReference type="PROSITE-ProRule" id="PRU00124"/>
    </source>
</evidence>
<accession>A0A8S3ZM37</accession>
<dbReference type="InterPro" id="IPR023415">
    <property type="entry name" value="LDLR_class-A_CS"/>
</dbReference>
<organism evidence="3 4">
    <name type="scientific">Candidula unifasciata</name>
    <dbReference type="NCBI Taxonomy" id="100452"/>
    <lineage>
        <taxon>Eukaryota</taxon>
        <taxon>Metazoa</taxon>
        <taxon>Spiralia</taxon>
        <taxon>Lophotrochozoa</taxon>
        <taxon>Mollusca</taxon>
        <taxon>Gastropoda</taxon>
        <taxon>Heterobranchia</taxon>
        <taxon>Euthyneura</taxon>
        <taxon>Panpulmonata</taxon>
        <taxon>Eupulmonata</taxon>
        <taxon>Stylommatophora</taxon>
        <taxon>Helicina</taxon>
        <taxon>Helicoidea</taxon>
        <taxon>Geomitridae</taxon>
        <taxon>Candidula</taxon>
    </lineage>
</organism>
<dbReference type="PROSITE" id="PS01209">
    <property type="entry name" value="LDLRA_1"/>
    <property type="match status" value="1"/>
</dbReference>
<dbReference type="SUPFAM" id="SSF57424">
    <property type="entry name" value="LDL receptor-like module"/>
    <property type="match status" value="1"/>
</dbReference>
<comment type="caution">
    <text evidence="3">The sequence shown here is derived from an EMBL/GenBank/DDBJ whole genome shotgun (WGS) entry which is preliminary data.</text>
</comment>
<protein>
    <submittedName>
        <fullName evidence="3">Uncharacterized protein</fullName>
    </submittedName>
</protein>
<dbReference type="InterPro" id="IPR002172">
    <property type="entry name" value="LDrepeatLR_classA_rpt"/>
</dbReference>
<dbReference type="InterPro" id="IPR036055">
    <property type="entry name" value="LDL_receptor-like_sf"/>
</dbReference>
<dbReference type="AlphaFoldDB" id="A0A8S3ZM37"/>
<keyword evidence="1" id="KW-1015">Disulfide bond</keyword>
<evidence type="ECO:0000313" key="3">
    <source>
        <dbReference type="EMBL" id="CAG5128322.1"/>
    </source>
</evidence>
<comment type="caution">
    <text evidence="2">Lacks conserved residue(s) required for the propagation of feature annotation.</text>
</comment>
<keyword evidence="4" id="KW-1185">Reference proteome</keyword>
<dbReference type="EMBL" id="CAJHNH020003013">
    <property type="protein sequence ID" value="CAG5128322.1"/>
    <property type="molecule type" value="Genomic_DNA"/>
</dbReference>
<dbReference type="Proteomes" id="UP000678393">
    <property type="component" value="Unassembled WGS sequence"/>
</dbReference>
<proteinExistence type="predicted"/>
<name>A0A8S3ZM37_9EUPU</name>
<evidence type="ECO:0000256" key="1">
    <source>
        <dbReference type="ARBA" id="ARBA00023157"/>
    </source>
</evidence>